<protein>
    <submittedName>
        <fullName evidence="3">Sigma-E processing peptidase SpoIIGA</fullName>
    </submittedName>
</protein>
<organism evidence="3 4">
    <name type="scientific">Anaerocolumna aminovalerica</name>
    <dbReference type="NCBI Taxonomy" id="1527"/>
    <lineage>
        <taxon>Bacteria</taxon>
        <taxon>Bacillati</taxon>
        <taxon>Bacillota</taxon>
        <taxon>Clostridia</taxon>
        <taxon>Lachnospirales</taxon>
        <taxon>Lachnospiraceae</taxon>
        <taxon>Anaerocolumna</taxon>
    </lineage>
</organism>
<dbReference type="Proteomes" id="UP000198806">
    <property type="component" value="Unassembled WGS sequence"/>
</dbReference>
<feature type="transmembrane region" description="Helical" evidence="2">
    <location>
        <begin position="133"/>
        <end position="155"/>
    </location>
</feature>
<evidence type="ECO:0000256" key="2">
    <source>
        <dbReference type="SAM" id="Phobius"/>
    </source>
</evidence>
<feature type="active site" evidence="1">
    <location>
        <position position="183"/>
    </location>
</feature>
<sequence length="312" mass="35416">MYLEVYIDVIFLINFAMDILLLFIVKKIVKCKSTKPRIIFGGVIGAIGACILAVIPDLNGILQFLFSYCLICTGMVYVSYIQNGWKARLKTIAVLYIATFFLGGVLNSLYYYSKLGVFFRDLVNGGLFRNLNKTYFVIAILFGTIAIIVFIHTYYSFRKGNSRLYEAELFYRENKVRAVGLLDTGNGLYDPIYGKPVIITEYSVISKLLSEGQVKLLQTWLDNLEGNSSSIGRMGLSEDLMKDSDGERLNIMMIPYHSVGRKNGILPAFTLDKVILWEEDEQICNEKVLTAVCADRLSKQNEYQLILHKDIM</sequence>
<evidence type="ECO:0000313" key="3">
    <source>
        <dbReference type="EMBL" id="SFO20900.1"/>
    </source>
</evidence>
<dbReference type="GO" id="GO:0004190">
    <property type="term" value="F:aspartic-type endopeptidase activity"/>
    <property type="evidence" value="ECO:0007669"/>
    <property type="project" value="InterPro"/>
</dbReference>
<keyword evidence="4" id="KW-1185">Reference proteome</keyword>
<proteinExistence type="predicted"/>
<feature type="transmembrane region" description="Helical" evidence="2">
    <location>
        <begin position="93"/>
        <end position="113"/>
    </location>
</feature>
<feature type="transmembrane region" description="Helical" evidence="2">
    <location>
        <begin position="37"/>
        <end position="55"/>
    </location>
</feature>
<dbReference type="GO" id="GO:0030436">
    <property type="term" value="P:asexual sporulation"/>
    <property type="evidence" value="ECO:0007669"/>
    <property type="project" value="InterPro"/>
</dbReference>
<dbReference type="STRING" id="1527.SAMN04489757_11314"/>
<dbReference type="AlphaFoldDB" id="A0A1I5FB43"/>
<reference evidence="3 4" key="1">
    <citation type="submission" date="2016-10" db="EMBL/GenBank/DDBJ databases">
        <authorList>
            <person name="de Groot N.N."/>
        </authorList>
    </citation>
    <scope>NUCLEOTIDE SEQUENCE [LARGE SCALE GENOMIC DNA]</scope>
    <source>
        <strain evidence="3 4">DSM 1283</strain>
    </source>
</reference>
<evidence type="ECO:0000313" key="4">
    <source>
        <dbReference type="Proteomes" id="UP000198806"/>
    </source>
</evidence>
<dbReference type="Pfam" id="PF03419">
    <property type="entry name" value="Peptidase_U4"/>
    <property type="match status" value="1"/>
</dbReference>
<feature type="transmembrane region" description="Helical" evidence="2">
    <location>
        <begin position="61"/>
        <end position="81"/>
    </location>
</feature>
<dbReference type="EMBL" id="FOWD01000013">
    <property type="protein sequence ID" value="SFO20900.1"/>
    <property type="molecule type" value="Genomic_DNA"/>
</dbReference>
<feature type="transmembrane region" description="Helical" evidence="2">
    <location>
        <begin position="6"/>
        <end position="25"/>
    </location>
</feature>
<dbReference type="GO" id="GO:0006508">
    <property type="term" value="P:proteolysis"/>
    <property type="evidence" value="ECO:0007669"/>
    <property type="project" value="InterPro"/>
</dbReference>
<name>A0A1I5FB43_9FIRM</name>
<gene>
    <name evidence="3" type="ORF">SAMN04489757_11314</name>
</gene>
<keyword evidence="2" id="KW-0472">Membrane</keyword>
<keyword evidence="2" id="KW-0812">Transmembrane</keyword>
<dbReference type="PIRSF" id="PIRSF018571">
    <property type="entry name" value="SpoIIGA"/>
    <property type="match status" value="1"/>
</dbReference>
<dbReference type="RefSeq" id="WP_170847939.1">
    <property type="nucleotide sequence ID" value="NZ_BAABFM010000027.1"/>
</dbReference>
<dbReference type="InterPro" id="IPR005081">
    <property type="entry name" value="SpoIIGA"/>
</dbReference>
<accession>A0A1I5FB43</accession>
<evidence type="ECO:0000256" key="1">
    <source>
        <dbReference type="PIRSR" id="PIRSR018571-1"/>
    </source>
</evidence>
<keyword evidence="2" id="KW-1133">Transmembrane helix</keyword>